<dbReference type="OrthoDB" id="1322506at2"/>
<dbReference type="AlphaFoldDB" id="A0A5F2BH14"/>
<protein>
    <submittedName>
        <fullName evidence="1">Uncharacterized protein</fullName>
    </submittedName>
</protein>
<organism evidence="1 2">
    <name type="scientific">Leptospira barantonii</name>
    <dbReference type="NCBI Taxonomy" id="2023184"/>
    <lineage>
        <taxon>Bacteria</taxon>
        <taxon>Pseudomonadati</taxon>
        <taxon>Spirochaetota</taxon>
        <taxon>Spirochaetia</taxon>
        <taxon>Leptospirales</taxon>
        <taxon>Leptospiraceae</taxon>
        <taxon>Leptospira</taxon>
    </lineage>
</organism>
<evidence type="ECO:0000313" key="2">
    <source>
        <dbReference type="Proteomes" id="UP000298429"/>
    </source>
</evidence>
<accession>A0A5F2BH14</accession>
<comment type="caution">
    <text evidence="1">The sequence shown here is derived from an EMBL/GenBank/DDBJ whole genome shotgun (WGS) entry which is preliminary data.</text>
</comment>
<reference evidence="1 2" key="1">
    <citation type="journal article" date="2019" name="PLoS Negl. Trop. Dis.">
        <title>Revisiting the worldwide diversity of Leptospira species in the environment.</title>
        <authorList>
            <person name="Vincent A.T."/>
            <person name="Schiettekatte O."/>
            <person name="Bourhy P."/>
            <person name="Veyrier F.J."/>
            <person name="Picardeau M."/>
        </authorList>
    </citation>
    <scope>NUCLEOTIDE SEQUENCE [LARGE SCALE GENOMIC DNA]</scope>
    <source>
        <strain evidence="1 2">201702444</strain>
    </source>
</reference>
<dbReference type="RefSeq" id="WP_135670421.1">
    <property type="nucleotide sequence ID" value="NZ_RQGN01000038.1"/>
</dbReference>
<gene>
    <name evidence="1" type="ORF">EHQ76_07405</name>
</gene>
<name>A0A5F2BH14_9LEPT</name>
<evidence type="ECO:0000313" key="1">
    <source>
        <dbReference type="EMBL" id="TGM04861.1"/>
    </source>
</evidence>
<sequence length="330" mass="38094">MDFKKDLKDFFLIDIKNLKAVGFKFTDFKKWYKSFEKSNLNHNFSLSQIKNKYKDRLILEKFNLEERIPEPKPRNILYSSIFSCPDKYKDGLFRLEKLITEGGSLFHNLSRQIYKAPFSDGMFLDFGIHHFHLGNGPDDKFPNLIKGTDDVLYCIIYNEYAIFLQIGGHGIWNDTNLIELAFNEFGHIIEFPILKGIGPGNNFTMQERKKIRKKGANIITNLSGNACASLGGGIMKSGLSTKSLFRRDNLYSLYEELEIYVKTMIEENFEKLSPVLPTSNSGMFLKLIDPPKLHIIDTKSDFKAILDYNFESKTCNGLRCFNTNDMSIFQ</sequence>
<dbReference type="EMBL" id="RQGN01000038">
    <property type="protein sequence ID" value="TGM04861.1"/>
    <property type="molecule type" value="Genomic_DNA"/>
</dbReference>
<proteinExistence type="predicted"/>
<dbReference type="Proteomes" id="UP000298429">
    <property type="component" value="Unassembled WGS sequence"/>
</dbReference>